<dbReference type="AlphaFoldDB" id="A0AAD3S8M7"/>
<dbReference type="Proteomes" id="UP001279734">
    <property type="component" value="Unassembled WGS sequence"/>
</dbReference>
<gene>
    <name evidence="2" type="ORF">Nepgr_008253</name>
</gene>
<evidence type="ECO:0000313" key="2">
    <source>
        <dbReference type="EMBL" id="GMH06413.1"/>
    </source>
</evidence>
<dbReference type="EMBL" id="BSYO01000006">
    <property type="protein sequence ID" value="GMH06413.1"/>
    <property type="molecule type" value="Genomic_DNA"/>
</dbReference>
<feature type="compositionally biased region" description="Polar residues" evidence="1">
    <location>
        <begin position="50"/>
        <end position="66"/>
    </location>
</feature>
<proteinExistence type="predicted"/>
<protein>
    <submittedName>
        <fullName evidence="2">Uncharacterized protein</fullName>
    </submittedName>
</protein>
<organism evidence="2 3">
    <name type="scientific">Nepenthes gracilis</name>
    <name type="common">Slender pitcher plant</name>
    <dbReference type="NCBI Taxonomy" id="150966"/>
    <lineage>
        <taxon>Eukaryota</taxon>
        <taxon>Viridiplantae</taxon>
        <taxon>Streptophyta</taxon>
        <taxon>Embryophyta</taxon>
        <taxon>Tracheophyta</taxon>
        <taxon>Spermatophyta</taxon>
        <taxon>Magnoliopsida</taxon>
        <taxon>eudicotyledons</taxon>
        <taxon>Gunneridae</taxon>
        <taxon>Pentapetalae</taxon>
        <taxon>Caryophyllales</taxon>
        <taxon>Nepenthaceae</taxon>
        <taxon>Nepenthes</taxon>
    </lineage>
</organism>
<evidence type="ECO:0000256" key="1">
    <source>
        <dbReference type="SAM" id="MobiDB-lite"/>
    </source>
</evidence>
<reference evidence="2" key="1">
    <citation type="submission" date="2023-05" db="EMBL/GenBank/DDBJ databases">
        <title>Nepenthes gracilis genome sequencing.</title>
        <authorList>
            <person name="Fukushima K."/>
        </authorList>
    </citation>
    <scope>NUCLEOTIDE SEQUENCE</scope>
    <source>
        <strain evidence="2">SING2019-196</strain>
    </source>
</reference>
<name>A0AAD3S8M7_NEPGR</name>
<accession>A0AAD3S8M7</accession>
<comment type="caution">
    <text evidence="2">The sequence shown here is derived from an EMBL/GenBank/DDBJ whole genome shotgun (WGS) entry which is preliminary data.</text>
</comment>
<sequence length="204" mass="21950">MLSKIRLATGRTSTLECSALVEVEYLETPKLPQGCAKDVLFRDRVGGDQQMTSAYSSPEDSRSSLTRDLASSDVDDEPLLNPITSTSSIIHLSPDGKDGDSASYPLNVEGLQGHGFFPVVASISFADILKRGILSKEVVEPGTCGAHQLPITDVDRLEVLGDSFCREGIVESHASGFAINSLEVLMETEQLGLPVLNRQLGHSY</sequence>
<feature type="region of interest" description="Disordered" evidence="1">
    <location>
        <begin position="50"/>
        <end position="82"/>
    </location>
</feature>
<keyword evidence="3" id="KW-1185">Reference proteome</keyword>
<evidence type="ECO:0000313" key="3">
    <source>
        <dbReference type="Proteomes" id="UP001279734"/>
    </source>
</evidence>